<keyword evidence="10 13" id="KW-0408">Iron</keyword>
<evidence type="ECO:0000256" key="5">
    <source>
        <dbReference type="ARBA" id="ARBA00022617"/>
    </source>
</evidence>
<dbReference type="InterPro" id="IPR050476">
    <property type="entry name" value="Insect_CytP450_Detox"/>
</dbReference>
<keyword evidence="15" id="KW-1133">Transmembrane helix</keyword>
<evidence type="ECO:0000256" key="3">
    <source>
        <dbReference type="ARBA" id="ARBA00004406"/>
    </source>
</evidence>
<keyword evidence="12 15" id="KW-0472">Membrane</keyword>
<evidence type="ECO:0000256" key="11">
    <source>
        <dbReference type="ARBA" id="ARBA00023033"/>
    </source>
</evidence>
<evidence type="ECO:0000256" key="7">
    <source>
        <dbReference type="ARBA" id="ARBA00022824"/>
    </source>
</evidence>
<evidence type="ECO:0000256" key="8">
    <source>
        <dbReference type="ARBA" id="ARBA00022848"/>
    </source>
</evidence>
<sequence length="514" mass="59782">FEYLWDAVFSGLILFVITLILAYVYGTSTYSFWKKLDIPYIKPKYPFLGTSYETAFSLKPTHLKQLEYYEHFKGKKYGGIYAFTHPVLFIRDPDLIESVLIKDFKSFYNRGTNSDPNFDPLSANLVFLEDTDWKILRQKLSPVFSSGKLKCMLPQLIECAEKLNKCVEKFADNNEPLEIKQIMSKFSIDVVASCAFGLNINTLDNPDSIFVKLGQKVFQPCWRNRLKQTLSSQYPELLRYLGWKSLPQRLETFFIGLVKDTISYREQNNIVRNDFLQLLMELRKQDMEKLNRGEIGDEKRMIMDDKLITSNAFVFFVAGFDTAASTLSYCMFELSRNPDIQEEAYQHILEVLEKHDGQLTYDAIKDMTLINQIFAETLRMYPPGVEVRRRVTRSCVIPDTTITLPKGLRVAIPLYCLQNDPNYFPDPEKFIPERFSKENRDTIRKGTYMPFGDGPRMCIGKRFAKIEMRVALIKLLLDYKFTLNQKTITPLVFDSTSFMLVPIGGLWLNVQKRQ</sequence>
<dbReference type="GO" id="GO:0004497">
    <property type="term" value="F:monooxygenase activity"/>
    <property type="evidence" value="ECO:0007669"/>
    <property type="project" value="UniProtKB-KW"/>
</dbReference>
<dbReference type="AlphaFoldDB" id="A0A023F619"/>
<evidence type="ECO:0000256" key="6">
    <source>
        <dbReference type="ARBA" id="ARBA00022723"/>
    </source>
</evidence>
<dbReference type="PRINTS" id="PR00463">
    <property type="entry name" value="EP450I"/>
</dbReference>
<dbReference type="GO" id="GO:0020037">
    <property type="term" value="F:heme binding"/>
    <property type="evidence" value="ECO:0007669"/>
    <property type="project" value="InterPro"/>
</dbReference>
<evidence type="ECO:0000256" key="1">
    <source>
        <dbReference type="ARBA" id="ARBA00001971"/>
    </source>
</evidence>
<dbReference type="GO" id="GO:0005506">
    <property type="term" value="F:iron ion binding"/>
    <property type="evidence" value="ECO:0007669"/>
    <property type="project" value="InterPro"/>
</dbReference>
<evidence type="ECO:0000256" key="4">
    <source>
        <dbReference type="ARBA" id="ARBA00010617"/>
    </source>
</evidence>
<dbReference type="CDD" id="cd11056">
    <property type="entry name" value="CYP6-like"/>
    <property type="match status" value="1"/>
</dbReference>
<protein>
    <submittedName>
        <fullName evidence="16">Putative cytochrome</fullName>
    </submittedName>
</protein>
<evidence type="ECO:0000256" key="9">
    <source>
        <dbReference type="ARBA" id="ARBA00023002"/>
    </source>
</evidence>
<dbReference type="Gene3D" id="1.10.630.10">
    <property type="entry name" value="Cytochrome P450"/>
    <property type="match status" value="1"/>
</dbReference>
<dbReference type="Pfam" id="PF00067">
    <property type="entry name" value="p450"/>
    <property type="match status" value="1"/>
</dbReference>
<comment type="similarity">
    <text evidence="4 14">Belongs to the cytochrome P450 family.</text>
</comment>
<dbReference type="SUPFAM" id="SSF48264">
    <property type="entry name" value="Cytochrome P450"/>
    <property type="match status" value="1"/>
</dbReference>
<name>A0A023F619_TRIIF</name>
<feature type="non-terminal residue" evidence="16">
    <location>
        <position position="1"/>
    </location>
</feature>
<keyword evidence="5 13" id="KW-0349">Heme</keyword>
<evidence type="ECO:0000256" key="15">
    <source>
        <dbReference type="SAM" id="Phobius"/>
    </source>
</evidence>
<keyword evidence="8" id="KW-0492">Microsome</keyword>
<keyword evidence="7" id="KW-0256">Endoplasmic reticulum</keyword>
<reference evidence="16" key="1">
    <citation type="journal article" date="2014" name="PLoS Negl. Trop. Dis.">
        <title>An updated insight into the Sialotranscriptome of Triatoma infestans: developmental stage and geographic variations.</title>
        <authorList>
            <person name="Schwarz A."/>
            <person name="Medrano-Mercado N."/>
            <person name="Schaub G.A."/>
            <person name="Struchiner C.J."/>
            <person name="Bargues M.D."/>
            <person name="Levy M.Z."/>
            <person name="Ribeiro J.M."/>
        </authorList>
    </citation>
    <scope>NUCLEOTIDE SEQUENCE</scope>
    <source>
        <strain evidence="16">Chile</strain>
        <tissue evidence="16">Salivary glands</tissue>
    </source>
</reference>
<dbReference type="FunFam" id="1.10.630.10:FF:000042">
    <property type="entry name" value="Cytochrome P450"/>
    <property type="match status" value="1"/>
</dbReference>
<comment type="cofactor">
    <cofactor evidence="1 13">
        <name>heme</name>
        <dbReference type="ChEBI" id="CHEBI:30413"/>
    </cofactor>
</comment>
<dbReference type="PROSITE" id="PS00086">
    <property type="entry name" value="CYTOCHROME_P450"/>
    <property type="match status" value="1"/>
</dbReference>
<dbReference type="PANTHER" id="PTHR24292">
    <property type="entry name" value="CYTOCHROME P450"/>
    <property type="match status" value="1"/>
</dbReference>
<evidence type="ECO:0000313" key="16">
    <source>
        <dbReference type="EMBL" id="JAC16644.1"/>
    </source>
</evidence>
<dbReference type="InterPro" id="IPR017972">
    <property type="entry name" value="Cyt_P450_CS"/>
</dbReference>
<keyword evidence="9 14" id="KW-0560">Oxidoreductase</keyword>
<dbReference type="PANTHER" id="PTHR24292:SF54">
    <property type="entry name" value="CYP9F3-RELATED"/>
    <property type="match status" value="1"/>
</dbReference>
<dbReference type="InterPro" id="IPR036396">
    <property type="entry name" value="Cyt_P450_sf"/>
</dbReference>
<organism evidence="16">
    <name type="scientific">Triatoma infestans</name>
    <name type="common">Assassin bug</name>
    <dbReference type="NCBI Taxonomy" id="30076"/>
    <lineage>
        <taxon>Eukaryota</taxon>
        <taxon>Metazoa</taxon>
        <taxon>Ecdysozoa</taxon>
        <taxon>Arthropoda</taxon>
        <taxon>Hexapoda</taxon>
        <taxon>Insecta</taxon>
        <taxon>Pterygota</taxon>
        <taxon>Neoptera</taxon>
        <taxon>Paraneoptera</taxon>
        <taxon>Hemiptera</taxon>
        <taxon>Heteroptera</taxon>
        <taxon>Panheteroptera</taxon>
        <taxon>Cimicomorpha</taxon>
        <taxon>Reduviidae</taxon>
        <taxon>Triatominae</taxon>
        <taxon>Triatoma</taxon>
    </lineage>
</organism>
<evidence type="ECO:0000256" key="14">
    <source>
        <dbReference type="RuleBase" id="RU000461"/>
    </source>
</evidence>
<evidence type="ECO:0000256" key="10">
    <source>
        <dbReference type="ARBA" id="ARBA00023004"/>
    </source>
</evidence>
<evidence type="ECO:0000256" key="13">
    <source>
        <dbReference type="PIRSR" id="PIRSR602401-1"/>
    </source>
</evidence>
<feature type="binding site" description="axial binding residue" evidence="13">
    <location>
        <position position="458"/>
    </location>
    <ligand>
        <name>heme</name>
        <dbReference type="ChEBI" id="CHEBI:30413"/>
    </ligand>
    <ligandPart>
        <name>Fe</name>
        <dbReference type="ChEBI" id="CHEBI:18248"/>
    </ligandPart>
</feature>
<keyword evidence="6 13" id="KW-0479">Metal-binding</keyword>
<feature type="transmembrane region" description="Helical" evidence="15">
    <location>
        <begin position="12"/>
        <end position="33"/>
    </location>
</feature>
<dbReference type="GO" id="GO:0005789">
    <property type="term" value="C:endoplasmic reticulum membrane"/>
    <property type="evidence" value="ECO:0007669"/>
    <property type="project" value="UniProtKB-SubCell"/>
</dbReference>
<dbReference type="PRINTS" id="PR00385">
    <property type="entry name" value="P450"/>
</dbReference>
<proteinExistence type="evidence at transcript level"/>
<dbReference type="InterPro" id="IPR002401">
    <property type="entry name" value="Cyt_P450_E_grp-I"/>
</dbReference>
<keyword evidence="15" id="KW-0812">Transmembrane</keyword>
<dbReference type="GO" id="GO:0016705">
    <property type="term" value="F:oxidoreductase activity, acting on paired donors, with incorporation or reduction of molecular oxygen"/>
    <property type="evidence" value="ECO:0007669"/>
    <property type="project" value="InterPro"/>
</dbReference>
<evidence type="ECO:0000256" key="12">
    <source>
        <dbReference type="ARBA" id="ARBA00023136"/>
    </source>
</evidence>
<keyword evidence="11 14" id="KW-0503">Monooxygenase</keyword>
<dbReference type="InterPro" id="IPR001128">
    <property type="entry name" value="Cyt_P450"/>
</dbReference>
<comment type="subcellular location">
    <subcellularLocation>
        <location evidence="3">Endoplasmic reticulum membrane</location>
        <topology evidence="3">Peripheral membrane protein</topology>
    </subcellularLocation>
    <subcellularLocation>
        <location evidence="2">Microsome membrane</location>
        <topology evidence="2">Peripheral membrane protein</topology>
    </subcellularLocation>
</comment>
<dbReference type="EMBL" id="GBBI01002068">
    <property type="protein sequence ID" value="JAC16644.1"/>
    <property type="molecule type" value="mRNA"/>
</dbReference>
<accession>A0A023F619</accession>
<evidence type="ECO:0000256" key="2">
    <source>
        <dbReference type="ARBA" id="ARBA00004174"/>
    </source>
</evidence>